<reference evidence="1 2" key="1">
    <citation type="submission" date="2018-07" db="EMBL/GenBank/DDBJ databases">
        <title>Draft Genome Assemblies for Five Robust Yarrowia lipolytica Strains Exhibiting High Lipid Production and Pentose Sugar Utilization and Sugar Alcohol Secretion from Undetoxified Lignocellulosic Biomass Hydrolysates.</title>
        <authorList>
            <consortium name="DOE Joint Genome Institute"/>
            <person name="Walker C."/>
            <person name="Ryu S."/>
            <person name="Na H."/>
            <person name="Zane M."/>
            <person name="LaButti K."/>
            <person name="Lipzen A."/>
            <person name="Haridas S."/>
            <person name="Barry K."/>
            <person name="Grigoriev I.V."/>
            <person name="Quarterman J."/>
            <person name="Slininger P."/>
            <person name="Dien B."/>
            <person name="Trinh C.T."/>
        </authorList>
    </citation>
    <scope>NUCLEOTIDE SEQUENCE [LARGE SCALE GENOMIC DNA]</scope>
    <source>
        <strain evidence="1 2">YB392</strain>
    </source>
</reference>
<proteinExistence type="predicted"/>
<gene>
    <name evidence="1" type="ORF">B0I71DRAFT_129726</name>
</gene>
<accession>A0A371CA11</accession>
<dbReference type="EMBL" id="KZ858968">
    <property type="protein sequence ID" value="RDW27141.1"/>
    <property type="molecule type" value="Genomic_DNA"/>
</dbReference>
<sequence length="99" mass="10923">MIINIRVVEAVFVSPCLFLVCLVCLFFLSCSGYIPHCVSVASVASVSACLSVNQPISSLTIRLCLLYISFKPLNWALSIEVTDSLHHVPGRYRVSYSQL</sequence>
<protein>
    <submittedName>
        <fullName evidence="1">Uncharacterized protein</fullName>
    </submittedName>
</protein>
<name>A0A371CA11_YARLL</name>
<evidence type="ECO:0000313" key="2">
    <source>
        <dbReference type="Proteomes" id="UP000256601"/>
    </source>
</evidence>
<organism evidence="1 2">
    <name type="scientific">Yarrowia lipolytica</name>
    <name type="common">Candida lipolytica</name>
    <dbReference type="NCBI Taxonomy" id="4952"/>
    <lineage>
        <taxon>Eukaryota</taxon>
        <taxon>Fungi</taxon>
        <taxon>Dikarya</taxon>
        <taxon>Ascomycota</taxon>
        <taxon>Saccharomycotina</taxon>
        <taxon>Dipodascomycetes</taxon>
        <taxon>Dipodascales</taxon>
        <taxon>Dipodascales incertae sedis</taxon>
        <taxon>Yarrowia</taxon>
    </lineage>
</organism>
<dbReference type="Proteomes" id="UP000256601">
    <property type="component" value="Unassembled WGS sequence"/>
</dbReference>
<dbReference type="AlphaFoldDB" id="A0A371CA11"/>
<evidence type="ECO:0000313" key="1">
    <source>
        <dbReference type="EMBL" id="RDW27141.1"/>
    </source>
</evidence>
<dbReference type="PROSITE" id="PS51257">
    <property type="entry name" value="PROKAR_LIPOPROTEIN"/>
    <property type="match status" value="1"/>
</dbReference>